<keyword evidence="5" id="KW-1185">Reference proteome</keyword>
<dbReference type="EMBL" id="CAJOBA010022980">
    <property type="protein sequence ID" value="CAF3919608.1"/>
    <property type="molecule type" value="Genomic_DNA"/>
</dbReference>
<gene>
    <name evidence="1" type="ORF">GPM918_LOCUS11189</name>
    <name evidence="2" type="ORF">OVA965_LOCUS20766</name>
    <name evidence="3" type="ORF">SRO942_LOCUS11188</name>
    <name evidence="4" type="ORF">TMI583_LOCUS21248</name>
</gene>
<dbReference type="OrthoDB" id="10003886at2759"/>
<proteinExistence type="predicted"/>
<accession>A0A814D6E0</accession>
<evidence type="ECO:0000313" key="1">
    <source>
        <dbReference type="EMBL" id="CAF0950063.1"/>
    </source>
</evidence>
<dbReference type="Proteomes" id="UP000663829">
    <property type="component" value="Unassembled WGS sequence"/>
</dbReference>
<organism evidence="1 5">
    <name type="scientific">Didymodactylos carnosus</name>
    <dbReference type="NCBI Taxonomy" id="1234261"/>
    <lineage>
        <taxon>Eukaryota</taxon>
        <taxon>Metazoa</taxon>
        <taxon>Spiralia</taxon>
        <taxon>Gnathifera</taxon>
        <taxon>Rotifera</taxon>
        <taxon>Eurotatoria</taxon>
        <taxon>Bdelloidea</taxon>
        <taxon>Philodinida</taxon>
        <taxon>Philodinidae</taxon>
        <taxon>Didymodactylos</taxon>
    </lineage>
</organism>
<name>A0A814D6E0_9BILA</name>
<evidence type="ECO:0000313" key="2">
    <source>
        <dbReference type="EMBL" id="CAF1133369.1"/>
    </source>
</evidence>
<dbReference type="Proteomes" id="UP000677228">
    <property type="component" value="Unassembled WGS sequence"/>
</dbReference>
<dbReference type="EMBL" id="CAJNOK010011153">
    <property type="protein sequence ID" value="CAF1133369.1"/>
    <property type="molecule type" value="Genomic_DNA"/>
</dbReference>
<dbReference type="EMBL" id="CAJOBC010002292">
    <property type="protein sequence ID" value="CAF3725764.1"/>
    <property type="molecule type" value="Genomic_DNA"/>
</dbReference>
<dbReference type="AlphaFoldDB" id="A0A814D6E0"/>
<comment type="caution">
    <text evidence="1">The sequence shown here is derived from an EMBL/GenBank/DDBJ whole genome shotgun (WGS) entry which is preliminary data.</text>
</comment>
<dbReference type="Proteomes" id="UP000681722">
    <property type="component" value="Unassembled WGS sequence"/>
</dbReference>
<evidence type="ECO:0000313" key="5">
    <source>
        <dbReference type="Proteomes" id="UP000663829"/>
    </source>
</evidence>
<sequence>MTYSGFFPAYDRRKTNVHIRPSNYYPHLHVKDEKDTAITTTSFLPPIDYFNRPYRRNDFCNNNLFVTKRKLAQVFLGQHCHSAIDLADLLNVERKTKKKPKRHLQEIVETKPNNLSQQMNSNSTTSISVINLVIKPPYSDGLMRTLNKETSSKPKKYAQINSITAALKQLNANAEKITTIKDELHTNYGSYKDDFDDENDGDDNKTDLALNLSVKSIILPARS</sequence>
<evidence type="ECO:0000313" key="4">
    <source>
        <dbReference type="EMBL" id="CAF3919608.1"/>
    </source>
</evidence>
<dbReference type="EMBL" id="CAJNOQ010002293">
    <property type="protein sequence ID" value="CAF0950063.1"/>
    <property type="molecule type" value="Genomic_DNA"/>
</dbReference>
<evidence type="ECO:0000313" key="3">
    <source>
        <dbReference type="EMBL" id="CAF3725764.1"/>
    </source>
</evidence>
<reference evidence="1" key="1">
    <citation type="submission" date="2021-02" db="EMBL/GenBank/DDBJ databases">
        <authorList>
            <person name="Nowell W R."/>
        </authorList>
    </citation>
    <scope>NUCLEOTIDE SEQUENCE</scope>
</reference>
<protein>
    <submittedName>
        <fullName evidence="1">Uncharacterized protein</fullName>
    </submittedName>
</protein>
<dbReference type="Proteomes" id="UP000682733">
    <property type="component" value="Unassembled WGS sequence"/>
</dbReference>